<dbReference type="FunFam" id="1.10.3720.10:FF:000001">
    <property type="entry name" value="Glycine betaine ABC transporter, permease"/>
    <property type="match status" value="1"/>
</dbReference>
<evidence type="ECO:0000313" key="9">
    <source>
        <dbReference type="EMBL" id="QWZ10307.1"/>
    </source>
</evidence>
<feature type="transmembrane region" description="Helical" evidence="7">
    <location>
        <begin position="276"/>
        <end position="298"/>
    </location>
</feature>
<dbReference type="KEGG" id="nps:KRR39_11620"/>
<accession>A0A975T2E1</accession>
<dbReference type="GO" id="GO:0043190">
    <property type="term" value="C:ATP-binding cassette (ABC) transporter complex"/>
    <property type="evidence" value="ECO:0007669"/>
    <property type="project" value="TreeGrafter"/>
</dbReference>
<feature type="transmembrane region" description="Helical" evidence="7">
    <location>
        <begin position="435"/>
        <end position="451"/>
    </location>
</feature>
<gene>
    <name evidence="9" type="ORF">KRR39_11620</name>
</gene>
<comment type="subcellular location">
    <subcellularLocation>
        <location evidence="7">Cell membrane</location>
        <topology evidence="7">Multi-pass membrane protein</topology>
    </subcellularLocation>
    <subcellularLocation>
        <location evidence="1">Membrane</location>
        <topology evidence="1">Multi-pass membrane protein</topology>
    </subcellularLocation>
</comment>
<evidence type="ECO:0000256" key="4">
    <source>
        <dbReference type="ARBA" id="ARBA00022692"/>
    </source>
</evidence>
<feature type="transmembrane region" description="Helical" evidence="7">
    <location>
        <begin position="318"/>
        <end position="338"/>
    </location>
</feature>
<keyword evidence="6 7" id="KW-0472">Membrane</keyword>
<feature type="transmembrane region" description="Helical" evidence="7">
    <location>
        <begin position="205"/>
        <end position="232"/>
    </location>
</feature>
<feature type="domain" description="ABC transmembrane type-1" evidence="8">
    <location>
        <begin position="158"/>
        <end position="337"/>
    </location>
</feature>
<feature type="transmembrane region" description="Helical" evidence="7">
    <location>
        <begin position="162"/>
        <end position="185"/>
    </location>
</feature>
<feature type="transmembrane region" description="Helical" evidence="7">
    <location>
        <begin position="139"/>
        <end position="155"/>
    </location>
</feature>
<keyword evidence="5 7" id="KW-1133">Transmembrane helix</keyword>
<dbReference type="AlphaFoldDB" id="A0A975T2E1"/>
<evidence type="ECO:0000259" key="8">
    <source>
        <dbReference type="PROSITE" id="PS50928"/>
    </source>
</evidence>
<organism evidence="9 10">
    <name type="scientific">Nocardioides panacis</name>
    <dbReference type="NCBI Taxonomy" id="2849501"/>
    <lineage>
        <taxon>Bacteria</taxon>
        <taxon>Bacillati</taxon>
        <taxon>Actinomycetota</taxon>
        <taxon>Actinomycetes</taxon>
        <taxon>Propionibacteriales</taxon>
        <taxon>Nocardioidaceae</taxon>
        <taxon>Nocardioides</taxon>
    </lineage>
</organism>
<dbReference type="EMBL" id="CP077062">
    <property type="protein sequence ID" value="QWZ10307.1"/>
    <property type="molecule type" value="Genomic_DNA"/>
</dbReference>
<dbReference type="PANTHER" id="PTHR47737">
    <property type="entry name" value="GLYCINE BETAINE/PROLINE BETAINE TRANSPORT SYSTEM PERMEASE PROTEIN PROW"/>
    <property type="match status" value="1"/>
</dbReference>
<feature type="transmembrane region" description="Helical" evidence="7">
    <location>
        <begin position="480"/>
        <end position="502"/>
    </location>
</feature>
<evidence type="ECO:0000256" key="3">
    <source>
        <dbReference type="ARBA" id="ARBA00022475"/>
    </source>
</evidence>
<feature type="transmembrane region" description="Helical" evidence="7">
    <location>
        <begin position="117"/>
        <end position="133"/>
    </location>
</feature>
<sequence>MSIASPPRPRPTSREEQPYVATTKPRRTGMWLAIVVTVWVVGWALLKHQDTLATGFQDLNGLQRWLNGVRDAIQAATPTNWFFHGVIGNIVTFTNWVFEQIQYLISAPAPGRPVPQIGWLGVVAIFGWVAYAAAGLRSMVLVVASTLAFGILGYWQDSMDTLIVTVIAVLLCVVIGLPLGVGMSRRKWLSDLVTPVLDVMQTMPSFAYLTPFALVFGIGATCAILVTLVYALPPLVRIAEHGIRSVSPTTVEAADSLGVTRRQLLRRVQLPMARRTIVLGINQCTLAALSMATIAAFVNGPGLGQPVVQALQNLDVGAAAVPSLAIVVMAIMLDRTTTAASERAERQTRGRMSTRTRRIVLGVGAVVVAVCIYLSRLYLQLAQFPQKLDVGPTIADAINSATDSVVNNVDTFTSGFKNAVSYGFLNPLQTLMADTPWWLMAAVLLGFSYFLGGWRPTVVTAVCEGVILAMGLWHDAMITLTTTIVATVLVMILAVLLGVWMGRSRRVDTVIRPFLDALQTLPPFVYLVPALALFSTSRFTAIVAAVAYALPLATKLVADGIRGVAPTTVEAAEASGSTRWQMITKVQLPMARPAIVLATNQGLLYVLSMVVIGGMVGAGSLGYIVVSGFSQGQLFGKGLAAGIAITALGVMVDRIAKYTAARYGR</sequence>
<dbReference type="GO" id="GO:0015871">
    <property type="term" value="P:choline transport"/>
    <property type="evidence" value="ECO:0007669"/>
    <property type="project" value="TreeGrafter"/>
</dbReference>
<dbReference type="GO" id="GO:0015226">
    <property type="term" value="F:carnitine transmembrane transporter activity"/>
    <property type="evidence" value="ECO:0007669"/>
    <property type="project" value="TreeGrafter"/>
</dbReference>
<keyword evidence="2 7" id="KW-0813">Transport</keyword>
<feature type="domain" description="ABC transmembrane type-1" evidence="8">
    <location>
        <begin position="476"/>
        <end position="656"/>
    </location>
</feature>
<dbReference type="PROSITE" id="PS50928">
    <property type="entry name" value="ABC_TM1"/>
    <property type="match status" value="2"/>
</dbReference>
<evidence type="ECO:0000256" key="2">
    <source>
        <dbReference type="ARBA" id="ARBA00022448"/>
    </source>
</evidence>
<dbReference type="PANTHER" id="PTHR47737:SF1">
    <property type="entry name" value="GLYCINE BETAINE_PROLINE BETAINE TRANSPORT SYSTEM PERMEASE PROTEIN PROW"/>
    <property type="match status" value="1"/>
</dbReference>
<feature type="transmembrane region" description="Helical" evidence="7">
    <location>
        <begin position="359"/>
        <end position="379"/>
    </location>
</feature>
<feature type="transmembrane region" description="Helical" evidence="7">
    <location>
        <begin position="539"/>
        <end position="558"/>
    </location>
</feature>
<dbReference type="Proteomes" id="UP000683575">
    <property type="component" value="Chromosome"/>
</dbReference>
<evidence type="ECO:0000256" key="1">
    <source>
        <dbReference type="ARBA" id="ARBA00004141"/>
    </source>
</evidence>
<reference evidence="9" key="1">
    <citation type="submission" date="2021-06" db="EMBL/GenBank/DDBJ databases">
        <title>Complete genome sequence of Nocardioides sp. G188.</title>
        <authorList>
            <person name="Im W.-T."/>
        </authorList>
    </citation>
    <scope>NUCLEOTIDE SEQUENCE</scope>
    <source>
        <strain evidence="9">G188</strain>
    </source>
</reference>
<evidence type="ECO:0000313" key="10">
    <source>
        <dbReference type="Proteomes" id="UP000683575"/>
    </source>
</evidence>
<evidence type="ECO:0000256" key="7">
    <source>
        <dbReference type="RuleBase" id="RU363032"/>
    </source>
</evidence>
<feature type="transmembrane region" description="Helical" evidence="7">
    <location>
        <begin position="638"/>
        <end position="656"/>
    </location>
</feature>
<feature type="transmembrane region" description="Helical" evidence="7">
    <location>
        <begin position="28"/>
        <end position="46"/>
    </location>
</feature>
<evidence type="ECO:0000256" key="6">
    <source>
        <dbReference type="ARBA" id="ARBA00023136"/>
    </source>
</evidence>
<proteinExistence type="inferred from homology"/>
<evidence type="ECO:0000256" key="5">
    <source>
        <dbReference type="ARBA" id="ARBA00022989"/>
    </source>
</evidence>
<feature type="transmembrane region" description="Helical" evidence="7">
    <location>
        <begin position="602"/>
        <end position="626"/>
    </location>
</feature>
<comment type="similarity">
    <text evidence="7">Belongs to the binding-protein-dependent transport system permease family.</text>
</comment>
<dbReference type="InterPro" id="IPR000515">
    <property type="entry name" value="MetI-like"/>
</dbReference>
<keyword evidence="10" id="KW-1185">Reference proteome</keyword>
<dbReference type="Pfam" id="PF00528">
    <property type="entry name" value="BPD_transp_1"/>
    <property type="match status" value="2"/>
</dbReference>
<dbReference type="GO" id="GO:0031460">
    <property type="term" value="P:glycine betaine transport"/>
    <property type="evidence" value="ECO:0007669"/>
    <property type="project" value="TreeGrafter"/>
</dbReference>
<dbReference type="GO" id="GO:0005275">
    <property type="term" value="F:amine transmembrane transporter activity"/>
    <property type="evidence" value="ECO:0007669"/>
    <property type="project" value="TreeGrafter"/>
</dbReference>
<name>A0A975T2E1_9ACTN</name>
<keyword evidence="3" id="KW-1003">Cell membrane</keyword>
<protein>
    <submittedName>
        <fullName evidence="9">ABC transporter permease subunit</fullName>
    </submittedName>
</protein>
<keyword evidence="4 7" id="KW-0812">Transmembrane</keyword>
<dbReference type="CDD" id="cd06261">
    <property type="entry name" value="TM_PBP2"/>
    <property type="match status" value="2"/>
</dbReference>
<dbReference type="RefSeq" id="WP_216942157.1">
    <property type="nucleotide sequence ID" value="NZ_CP077062.1"/>
</dbReference>